<dbReference type="OrthoDB" id="6380017at2"/>
<dbReference type="RefSeq" id="WP_008846167.1">
    <property type="nucleotide sequence ID" value="NZ_BAEN01000068.1"/>
</dbReference>
<dbReference type="STRING" id="1127673.GLIP_3754"/>
<organism evidence="1 2">
    <name type="scientific">Aliiglaciecola lipolytica E3</name>
    <dbReference type="NCBI Taxonomy" id="1127673"/>
    <lineage>
        <taxon>Bacteria</taxon>
        <taxon>Pseudomonadati</taxon>
        <taxon>Pseudomonadota</taxon>
        <taxon>Gammaproteobacteria</taxon>
        <taxon>Alteromonadales</taxon>
        <taxon>Alteromonadaceae</taxon>
        <taxon>Aliiglaciecola</taxon>
    </lineage>
</organism>
<evidence type="ECO:0000313" key="1">
    <source>
        <dbReference type="EMBL" id="GAC16365.1"/>
    </source>
</evidence>
<keyword evidence="2" id="KW-1185">Reference proteome</keyword>
<sequence>MTIGAVLPLSVRGSYDVDDLGRTEILFKTLDAFCEPGMFSKFLIVTPPDEVQIVSEKVQKWSQFNPVVMSEEDLVPELAKHSQMRGWRKQQIVKIAAHEQFTDDFYITFDADVICLKPLSIDKLIDQGKALLQYEPRAFHPKWWKSSARLLRMSADVGDTSKGMHVTPAILSTTLAKQLCEELTRVWKKDWVKAVCSLHNPKDPRNWRISRFLMLKWTEYSLYYLCAMKKQNLDQFHITAGTQTHPQLLLIHDSHPYEQWDTAKSFSQECPGMFCVVGSKSRLEPEEVWQRISPFVPAQPIARNK</sequence>
<dbReference type="InterPro" id="IPR045499">
    <property type="entry name" value="DUF6492"/>
</dbReference>
<dbReference type="AlphaFoldDB" id="K6YYT4"/>
<dbReference type="Pfam" id="PF20102">
    <property type="entry name" value="DUF6492"/>
    <property type="match status" value="1"/>
</dbReference>
<accession>K6YYT4</accession>
<name>K6YYT4_9ALTE</name>
<proteinExistence type="predicted"/>
<evidence type="ECO:0000313" key="2">
    <source>
        <dbReference type="Proteomes" id="UP000006334"/>
    </source>
</evidence>
<dbReference type="eggNOG" id="ENOG5033QF7">
    <property type="taxonomic scope" value="Bacteria"/>
</dbReference>
<comment type="caution">
    <text evidence="1">The sequence shown here is derived from an EMBL/GenBank/DDBJ whole genome shotgun (WGS) entry which is preliminary data.</text>
</comment>
<evidence type="ECO:0008006" key="3">
    <source>
        <dbReference type="Google" id="ProtNLM"/>
    </source>
</evidence>
<reference evidence="1 2" key="1">
    <citation type="journal article" date="2017" name="Antonie Van Leeuwenhoek">
        <title>Rhizobium rhizosphaerae sp. nov., a novel species isolated from rice rhizosphere.</title>
        <authorList>
            <person name="Zhao J.J."/>
            <person name="Zhang J."/>
            <person name="Zhang R.J."/>
            <person name="Zhang C.W."/>
            <person name="Yin H.Q."/>
            <person name="Zhang X.X."/>
        </authorList>
    </citation>
    <scope>NUCLEOTIDE SEQUENCE [LARGE SCALE GENOMIC DNA]</scope>
    <source>
        <strain evidence="1 2">E3</strain>
    </source>
</reference>
<protein>
    <recommendedName>
        <fullName evidence="3">Nucleotide-diphospho-sugar transferase domain-containing protein</fullName>
    </recommendedName>
</protein>
<dbReference type="Proteomes" id="UP000006334">
    <property type="component" value="Unassembled WGS sequence"/>
</dbReference>
<dbReference type="EMBL" id="BAEN01000068">
    <property type="protein sequence ID" value="GAC16365.1"/>
    <property type="molecule type" value="Genomic_DNA"/>
</dbReference>
<gene>
    <name evidence="1" type="ORF">GLIP_3754</name>
</gene>